<feature type="domain" description="PLD phosphodiesterase" evidence="2">
    <location>
        <begin position="111"/>
        <end position="133"/>
    </location>
</feature>
<organism evidence="3 4">
    <name type="scientific">Archangium gephyra</name>
    <dbReference type="NCBI Taxonomy" id="48"/>
    <lineage>
        <taxon>Bacteria</taxon>
        <taxon>Pseudomonadati</taxon>
        <taxon>Myxococcota</taxon>
        <taxon>Myxococcia</taxon>
        <taxon>Myxococcales</taxon>
        <taxon>Cystobacterineae</taxon>
        <taxon>Archangiaceae</taxon>
        <taxon>Archangium</taxon>
    </lineage>
</organism>
<feature type="compositionally biased region" description="Basic residues" evidence="1">
    <location>
        <begin position="204"/>
        <end position="216"/>
    </location>
</feature>
<dbReference type="InterPro" id="IPR025202">
    <property type="entry name" value="PLD-like_dom"/>
</dbReference>
<accession>A0AAC8TBQ6</accession>
<proteinExistence type="predicted"/>
<dbReference type="CDD" id="cd00138">
    <property type="entry name" value="PLDc_SF"/>
    <property type="match status" value="1"/>
</dbReference>
<evidence type="ECO:0000313" key="4">
    <source>
        <dbReference type="Proteomes" id="UP000035579"/>
    </source>
</evidence>
<dbReference type="Proteomes" id="UP000035579">
    <property type="component" value="Chromosome"/>
</dbReference>
<dbReference type="AlphaFoldDB" id="A0AAC8TBQ6"/>
<dbReference type="SUPFAM" id="SSF56024">
    <property type="entry name" value="Phospholipase D/nuclease"/>
    <property type="match status" value="1"/>
</dbReference>
<evidence type="ECO:0000259" key="2">
    <source>
        <dbReference type="PROSITE" id="PS50035"/>
    </source>
</evidence>
<gene>
    <name evidence="3" type="ORF">AA314_01579</name>
</gene>
<dbReference type="Gene3D" id="3.30.870.10">
    <property type="entry name" value="Endonuclease Chain A"/>
    <property type="match status" value="1"/>
</dbReference>
<feature type="region of interest" description="Disordered" evidence="1">
    <location>
        <begin position="191"/>
        <end position="216"/>
    </location>
</feature>
<name>A0AAC8TBQ6_9BACT</name>
<dbReference type="PROSITE" id="PS50035">
    <property type="entry name" value="PLD"/>
    <property type="match status" value="1"/>
</dbReference>
<dbReference type="Pfam" id="PF13091">
    <property type="entry name" value="PLDc_2"/>
    <property type="match status" value="1"/>
</dbReference>
<reference evidence="3 4" key="1">
    <citation type="submission" date="2015-05" db="EMBL/GenBank/DDBJ databases">
        <title>Genome assembly of Archangium gephyra DSM 2261.</title>
        <authorList>
            <person name="Sharma G."/>
            <person name="Subramanian S."/>
        </authorList>
    </citation>
    <scope>NUCLEOTIDE SEQUENCE [LARGE SCALE GENOMIC DNA]</scope>
    <source>
        <strain evidence="3 4">DSM 2261</strain>
    </source>
</reference>
<evidence type="ECO:0000256" key="1">
    <source>
        <dbReference type="SAM" id="MobiDB-lite"/>
    </source>
</evidence>
<dbReference type="GO" id="GO:0006793">
    <property type="term" value="P:phosphorus metabolic process"/>
    <property type="evidence" value="ECO:0007669"/>
    <property type="project" value="UniProtKB-ARBA"/>
</dbReference>
<dbReference type="EMBL" id="CP011509">
    <property type="protein sequence ID" value="AKI99952.1"/>
    <property type="molecule type" value="Genomic_DNA"/>
</dbReference>
<sequence>MARLMCEHVGMRPIQAELLDGGALYREVVLSKLAHARESVWIATANVKAMYVEQAGRYVPLLQVLDGLAARGVALRLLHAELPSRPFRAEFDKRSRLVRGGLELKVCPRVHFKTVLVDGAWAYLGSANLTGAGLGAKGGDVRNFEMGFVTEDFDVIDRVTALYESVWSGAECRGCRLRAVCPDPILPAGTRPEKEAAPGGIRLGKARRLVRGRPGR</sequence>
<evidence type="ECO:0000313" key="3">
    <source>
        <dbReference type="EMBL" id="AKI99952.1"/>
    </source>
</evidence>
<dbReference type="InterPro" id="IPR001736">
    <property type="entry name" value="PLipase_D/transphosphatidylase"/>
</dbReference>
<dbReference type="KEGG" id="age:AA314_01579"/>
<protein>
    <submittedName>
        <fullName evidence="3">Phospholipase D Active site motif domain protein</fullName>
    </submittedName>
</protein>
<dbReference type="GO" id="GO:0003824">
    <property type="term" value="F:catalytic activity"/>
    <property type="evidence" value="ECO:0007669"/>
    <property type="project" value="InterPro"/>
</dbReference>